<reference evidence="1 2" key="1">
    <citation type="submission" date="2018-03" db="EMBL/GenBank/DDBJ databases">
        <title>Diversity of phytobeneficial traits revealed by whole-genome analysis of worldwide-isolated phenazine-producing Pseudomonas spp.</title>
        <authorList>
            <person name="Biessy A."/>
            <person name="Novinscak A."/>
            <person name="Blom J."/>
            <person name="Leger G."/>
            <person name="Thomashow L.S."/>
            <person name="Cazorla F.M."/>
            <person name="Josic D."/>
            <person name="Filion M."/>
        </authorList>
    </citation>
    <scope>NUCLEOTIDE SEQUENCE [LARGE SCALE GENOMIC DNA]</scope>
    <source>
        <strain evidence="1 2">B25</strain>
    </source>
</reference>
<accession>A0A3G7TLD3</accession>
<evidence type="ECO:0000313" key="1">
    <source>
        <dbReference type="EMBL" id="AZE47172.1"/>
    </source>
</evidence>
<evidence type="ECO:0000313" key="2">
    <source>
        <dbReference type="Proteomes" id="UP000268048"/>
    </source>
</evidence>
<gene>
    <name evidence="1" type="ORF">C4K04_1482</name>
</gene>
<dbReference type="EMBL" id="CP027753">
    <property type="protein sequence ID" value="AZE47172.1"/>
    <property type="molecule type" value="Genomic_DNA"/>
</dbReference>
<protein>
    <submittedName>
        <fullName evidence="1">Phage protein</fullName>
    </submittedName>
</protein>
<dbReference type="RefSeq" id="WP_124319532.1">
    <property type="nucleotide sequence ID" value="NZ_CP027753.1"/>
</dbReference>
<sequence length="295" mass="32832">MARTKSQPAPPVETTPLDGEVLTANQNLMADNCTEVMNQFGDGLPYERTRLINEARFYMAQSAEAMLEAGKRLIVLKENEPYGEFEKIVREQLGMPERTAQRMMQASLKYLSPLLEAKAPTLALLGKSKLFELIAEDDEDLEALAEGGTVAGLSMDEIDRMTNRELRAALRDSRENAKAQGEVLAKRSSDLQQAKDELDVARKRIQGQPLDVVIKELRVEVTVLAFEVESTALGKLREGFVKMAEHANDAGQDHRTFQADLIHQLEVVLASIRSEFHLPARQADTAPVWMAAEEA</sequence>
<proteinExistence type="predicted"/>
<dbReference type="Proteomes" id="UP000268048">
    <property type="component" value="Chromosome"/>
</dbReference>
<dbReference type="AlphaFoldDB" id="A0A3G7TLD3"/>
<organism evidence="1 2">
    <name type="scientific">Pseudomonas chlororaphis</name>
    <dbReference type="NCBI Taxonomy" id="587753"/>
    <lineage>
        <taxon>Bacteria</taxon>
        <taxon>Pseudomonadati</taxon>
        <taxon>Pseudomonadota</taxon>
        <taxon>Gammaproteobacteria</taxon>
        <taxon>Pseudomonadales</taxon>
        <taxon>Pseudomonadaceae</taxon>
        <taxon>Pseudomonas</taxon>
    </lineage>
</organism>
<name>A0A3G7TLD3_9PSED</name>